<dbReference type="Gene3D" id="3.90.175.10">
    <property type="entry name" value="Diphtheria Toxin, domain 1"/>
    <property type="match status" value="1"/>
</dbReference>
<keyword evidence="4" id="KW-1185">Reference proteome</keyword>
<protein>
    <recommendedName>
        <fullName evidence="2">PARP catalytic domain-containing protein</fullName>
    </recommendedName>
</protein>
<dbReference type="AlphaFoldDB" id="A0AAV7B9M7"/>
<dbReference type="GO" id="GO:0005737">
    <property type="term" value="C:cytoplasm"/>
    <property type="evidence" value="ECO:0007669"/>
    <property type="project" value="TreeGrafter"/>
</dbReference>
<organism evidence="3 4">
    <name type="scientific">Engystomops pustulosus</name>
    <name type="common">Tungara frog</name>
    <name type="synonym">Physalaemus pustulosus</name>
    <dbReference type="NCBI Taxonomy" id="76066"/>
    <lineage>
        <taxon>Eukaryota</taxon>
        <taxon>Metazoa</taxon>
        <taxon>Chordata</taxon>
        <taxon>Craniata</taxon>
        <taxon>Vertebrata</taxon>
        <taxon>Euteleostomi</taxon>
        <taxon>Amphibia</taxon>
        <taxon>Batrachia</taxon>
        <taxon>Anura</taxon>
        <taxon>Neobatrachia</taxon>
        <taxon>Hyloidea</taxon>
        <taxon>Leptodactylidae</taxon>
        <taxon>Leiuperinae</taxon>
        <taxon>Engystomops</taxon>
    </lineage>
</organism>
<dbReference type="Pfam" id="PF00644">
    <property type="entry name" value="PARP"/>
    <property type="match status" value="1"/>
</dbReference>
<proteinExistence type="inferred from homology"/>
<comment type="caution">
    <text evidence="3">The sequence shown here is derived from an EMBL/GenBank/DDBJ whole genome shotgun (WGS) entry which is preliminary data.</text>
</comment>
<dbReference type="FunFam" id="3.90.175.10:FF:000001">
    <property type="entry name" value="Grass carp reovirus (GCRV)-induced gene 2e"/>
    <property type="match status" value="1"/>
</dbReference>
<dbReference type="EMBL" id="WNYA01000006">
    <property type="protein sequence ID" value="KAG8569276.1"/>
    <property type="molecule type" value="Genomic_DNA"/>
</dbReference>
<dbReference type="GO" id="GO:0003950">
    <property type="term" value="F:NAD+ poly-ADP-ribosyltransferase activity"/>
    <property type="evidence" value="ECO:0007669"/>
    <property type="project" value="InterPro"/>
</dbReference>
<reference evidence="3" key="1">
    <citation type="thesis" date="2020" institute="ProQuest LLC" country="789 East Eisenhower Parkway, Ann Arbor, MI, USA">
        <title>Comparative Genomics and Chromosome Evolution.</title>
        <authorList>
            <person name="Mudd A.B."/>
        </authorList>
    </citation>
    <scope>NUCLEOTIDE SEQUENCE</scope>
    <source>
        <strain evidence="3">237g6f4</strain>
        <tissue evidence="3">Blood</tissue>
    </source>
</reference>
<sequence length="175" mass="20340">MAYYYRYSPNSNVDLWREETLPEFKEVILQSNDQPTDGKIYVMFHGTTYSAAVQIIKAGFIQSEDGMLGRGVYVSRDINKAARYPINDKSEQVILKLRVNVGRVKKINYQKHPMQKTWHENGYDTAWVPASCGMVDSRLEEDCVWDPKRIKVVEIAYASPEHKQKLNIWLLIHSQ</sequence>
<gene>
    <name evidence="3" type="ORF">GDO81_014336</name>
</gene>
<evidence type="ECO:0000313" key="4">
    <source>
        <dbReference type="Proteomes" id="UP000824782"/>
    </source>
</evidence>
<dbReference type="PANTHER" id="PTHR36542:SF2">
    <property type="entry name" value="GIG2-LIKE PROTEIN DRED-RELATED"/>
    <property type="match status" value="1"/>
</dbReference>
<evidence type="ECO:0000256" key="1">
    <source>
        <dbReference type="ARBA" id="ARBA00024347"/>
    </source>
</evidence>
<comment type="similarity">
    <text evidence="1">Belongs to the ARTD/PARP family.</text>
</comment>
<evidence type="ECO:0000313" key="3">
    <source>
        <dbReference type="EMBL" id="KAG8569276.1"/>
    </source>
</evidence>
<accession>A0AAV7B9M7</accession>
<dbReference type="InterPro" id="IPR012317">
    <property type="entry name" value="Poly(ADP-ribose)pol_cat_dom"/>
</dbReference>
<name>A0AAV7B9M7_ENGPU</name>
<feature type="domain" description="PARP catalytic" evidence="2">
    <location>
        <begin position="23"/>
        <end position="117"/>
    </location>
</feature>
<evidence type="ECO:0000259" key="2">
    <source>
        <dbReference type="Pfam" id="PF00644"/>
    </source>
</evidence>
<dbReference type="Proteomes" id="UP000824782">
    <property type="component" value="Unassembled WGS sequence"/>
</dbReference>
<dbReference type="SUPFAM" id="SSF56399">
    <property type="entry name" value="ADP-ribosylation"/>
    <property type="match status" value="1"/>
</dbReference>
<dbReference type="PANTHER" id="PTHR36542">
    <property type="entry name" value="GIG2-LIKE PROTEIN DRED-RELATED"/>
    <property type="match status" value="1"/>
</dbReference>